<dbReference type="EMBL" id="AP025739">
    <property type="protein sequence ID" value="BDI29263.1"/>
    <property type="molecule type" value="Genomic_DNA"/>
</dbReference>
<dbReference type="SMART" id="SM00633">
    <property type="entry name" value="Glyco_10"/>
    <property type="match status" value="1"/>
</dbReference>
<comment type="catalytic activity">
    <reaction evidence="1 9">
        <text>Endohydrolysis of (1-&gt;4)-beta-D-xylosidic linkages in xylans.</text>
        <dbReference type="EC" id="3.2.1.8"/>
    </reaction>
</comment>
<proteinExistence type="inferred from homology"/>
<dbReference type="InterPro" id="IPR001000">
    <property type="entry name" value="GH10_dom"/>
</dbReference>
<dbReference type="PRINTS" id="PR00134">
    <property type="entry name" value="GLHYDRLASE10"/>
</dbReference>
<evidence type="ECO:0000256" key="6">
    <source>
        <dbReference type="ARBA" id="ARBA00023277"/>
    </source>
</evidence>
<keyword evidence="3" id="KW-0858">Xylan degradation</keyword>
<evidence type="ECO:0000256" key="5">
    <source>
        <dbReference type="ARBA" id="ARBA00022801"/>
    </source>
</evidence>
<accession>A0A402D4K9</accession>
<dbReference type="Proteomes" id="UP000287394">
    <property type="component" value="Chromosome"/>
</dbReference>
<dbReference type="KEGG" id="ccot:CCAX7_13140"/>
<keyword evidence="11" id="KW-1185">Reference proteome</keyword>
<dbReference type="GO" id="GO:0031176">
    <property type="term" value="F:endo-1,4-beta-xylanase activity"/>
    <property type="evidence" value="ECO:0007669"/>
    <property type="project" value="UniProtKB-EC"/>
</dbReference>
<dbReference type="InterPro" id="IPR017853">
    <property type="entry name" value="GH"/>
</dbReference>
<dbReference type="RefSeq" id="WP_119324461.1">
    <property type="nucleotide sequence ID" value="NZ_AP025739.1"/>
</dbReference>
<dbReference type="InterPro" id="IPR044846">
    <property type="entry name" value="GH10"/>
</dbReference>
<dbReference type="PROSITE" id="PS51760">
    <property type="entry name" value="GH10_2"/>
    <property type="match status" value="1"/>
</dbReference>
<evidence type="ECO:0000256" key="1">
    <source>
        <dbReference type="ARBA" id="ARBA00000681"/>
    </source>
</evidence>
<dbReference type="SUPFAM" id="SSF51445">
    <property type="entry name" value="(Trans)glycosidases"/>
    <property type="match status" value="1"/>
</dbReference>
<dbReference type="Pfam" id="PF00331">
    <property type="entry name" value="Glyco_hydro_10"/>
    <property type="match status" value="1"/>
</dbReference>
<dbReference type="Gene3D" id="3.20.20.80">
    <property type="entry name" value="Glycosidases"/>
    <property type="match status" value="1"/>
</dbReference>
<dbReference type="GO" id="GO:0045493">
    <property type="term" value="P:xylan catabolic process"/>
    <property type="evidence" value="ECO:0007669"/>
    <property type="project" value="UniProtKB-KW"/>
</dbReference>
<evidence type="ECO:0000256" key="4">
    <source>
        <dbReference type="ARBA" id="ARBA00022729"/>
    </source>
</evidence>
<evidence type="ECO:0000313" key="11">
    <source>
        <dbReference type="Proteomes" id="UP000287394"/>
    </source>
</evidence>
<dbReference type="InterPro" id="IPR008979">
    <property type="entry name" value="Galactose-bd-like_sf"/>
</dbReference>
<keyword evidence="4" id="KW-0732">Signal</keyword>
<sequence>MKHPWISSLALVSLLLCAPFSTAAFAANDLLGDADWTVIGAPENVALSVLQTPGLPAGNTQEIQVAVKKAVDPYYGIQITATLAQAPKAQDRIRYRFWARASESNPIRAVVETVGAPWTGIAASRIVLTPQWKEYVVSGELGADPNQPLAARFQVGEDPGTLEFTGVHVEDLGPDPAVAAAERAVQPQAVEARIRRYRMGTLTVQVRDAKGRPIKNAQVAVHMTRHAFLFGCNFFELRPQDSSPTQIQYRTEFAALFNYATLPFYWGAFEPERGRPSYQRLDAMADWCLAHGITPKGHPLVWHEVYPSWAPAEADAAIPLLHTRATDIVTHYHSRIHYWDVVNEASNGASYSPPNGESRWLGRDGAPQVVETALGWARKAGSGVPETFLYNDYDTGPANVALLTQMRKDDALPDAVGIQSHMHDGVWPLSKLWRICETFAQFDRPLHFTETTVLSGPKQDSGWDTTPDGERAQADYVAKFYSLLFSHPSLRAITWWDFSDAGAWQSAPAGLVRKDMTPKPAYDRLKQLIRHDWWTNDSGSAGPDGKYSTQAFYGDYTVTAVVGGRHAKGTVSFPEGAGKQTVILIVR</sequence>
<organism evidence="10 11">
    <name type="scientific">Capsulimonas corticalis</name>
    <dbReference type="NCBI Taxonomy" id="2219043"/>
    <lineage>
        <taxon>Bacteria</taxon>
        <taxon>Bacillati</taxon>
        <taxon>Armatimonadota</taxon>
        <taxon>Armatimonadia</taxon>
        <taxon>Capsulimonadales</taxon>
        <taxon>Capsulimonadaceae</taxon>
        <taxon>Capsulimonas</taxon>
    </lineage>
</organism>
<evidence type="ECO:0000256" key="9">
    <source>
        <dbReference type="RuleBase" id="RU361174"/>
    </source>
</evidence>
<dbReference type="SUPFAM" id="SSF49785">
    <property type="entry name" value="Galactose-binding domain-like"/>
    <property type="match status" value="1"/>
</dbReference>
<keyword evidence="6 9" id="KW-0119">Carbohydrate metabolism</keyword>
<dbReference type="PANTHER" id="PTHR31490">
    <property type="entry name" value="GLYCOSYL HYDROLASE"/>
    <property type="match status" value="1"/>
</dbReference>
<keyword evidence="8 9" id="KW-0624">Polysaccharide degradation</keyword>
<dbReference type="PANTHER" id="PTHR31490:SF88">
    <property type="entry name" value="BETA-XYLANASE"/>
    <property type="match status" value="1"/>
</dbReference>
<evidence type="ECO:0000256" key="3">
    <source>
        <dbReference type="ARBA" id="ARBA00022651"/>
    </source>
</evidence>
<dbReference type="Gene3D" id="2.60.120.260">
    <property type="entry name" value="Galactose-binding domain-like"/>
    <property type="match status" value="1"/>
</dbReference>
<evidence type="ECO:0000256" key="8">
    <source>
        <dbReference type="ARBA" id="ARBA00023326"/>
    </source>
</evidence>
<gene>
    <name evidence="10" type="ORF">CCAX7_13140</name>
</gene>
<evidence type="ECO:0000256" key="2">
    <source>
        <dbReference type="ARBA" id="ARBA00007495"/>
    </source>
</evidence>
<name>A0A402D4K9_9BACT</name>
<keyword evidence="7 9" id="KW-0326">Glycosidase</keyword>
<dbReference type="AlphaFoldDB" id="A0A402D4K9"/>
<evidence type="ECO:0000313" key="10">
    <source>
        <dbReference type="EMBL" id="BDI29263.1"/>
    </source>
</evidence>
<reference evidence="10 11" key="1">
    <citation type="journal article" date="2019" name="Int. J. Syst. Evol. Microbiol.">
        <title>Capsulimonas corticalis gen. nov., sp. nov., an aerobic capsulated bacterium, of a novel bacterial order, Capsulimonadales ord. nov., of the class Armatimonadia of the phylum Armatimonadetes.</title>
        <authorList>
            <person name="Li J."/>
            <person name="Kudo C."/>
            <person name="Tonouchi A."/>
        </authorList>
    </citation>
    <scope>NUCLEOTIDE SEQUENCE [LARGE SCALE GENOMIC DNA]</scope>
    <source>
        <strain evidence="10 11">AX-7</strain>
    </source>
</reference>
<protein>
    <recommendedName>
        <fullName evidence="9">Beta-xylanase</fullName>
        <ecNumber evidence="9">3.2.1.8</ecNumber>
    </recommendedName>
</protein>
<evidence type="ECO:0000256" key="7">
    <source>
        <dbReference type="ARBA" id="ARBA00023295"/>
    </source>
</evidence>
<keyword evidence="5 9" id="KW-0378">Hydrolase</keyword>
<dbReference type="OrthoDB" id="9809277at2"/>
<comment type="similarity">
    <text evidence="2 9">Belongs to the glycosyl hydrolase 10 (cellulase F) family.</text>
</comment>
<dbReference type="EC" id="3.2.1.8" evidence="9"/>